<feature type="domain" description="HAT C-terminal dimerisation" evidence="2">
    <location>
        <begin position="2"/>
        <end position="53"/>
    </location>
</feature>
<evidence type="ECO:0000259" key="2">
    <source>
        <dbReference type="Pfam" id="PF05699"/>
    </source>
</evidence>
<sequence>WPRLSLFALDILLIPAMSDKPERVFFGACCTISWDKAQLNPDTVKLRELLKDWKRSNILKNQLYNLE</sequence>
<evidence type="ECO:0000313" key="4">
    <source>
        <dbReference type="Proteomes" id="UP000800092"/>
    </source>
</evidence>
<dbReference type="AlphaFoldDB" id="A0A6A6GRG9"/>
<proteinExistence type="predicted"/>
<feature type="non-terminal residue" evidence="3">
    <location>
        <position position="1"/>
    </location>
</feature>
<protein>
    <recommendedName>
        <fullName evidence="2">HAT C-terminal dimerisation domain-containing protein</fullName>
    </recommendedName>
</protein>
<evidence type="ECO:0000313" key="3">
    <source>
        <dbReference type="EMBL" id="KAF2228354.1"/>
    </source>
</evidence>
<organism evidence="3 4">
    <name type="scientific">Viridothelium virens</name>
    <name type="common">Speckled blister lichen</name>
    <name type="synonym">Trypethelium virens</name>
    <dbReference type="NCBI Taxonomy" id="1048519"/>
    <lineage>
        <taxon>Eukaryota</taxon>
        <taxon>Fungi</taxon>
        <taxon>Dikarya</taxon>
        <taxon>Ascomycota</taxon>
        <taxon>Pezizomycotina</taxon>
        <taxon>Dothideomycetes</taxon>
        <taxon>Dothideomycetes incertae sedis</taxon>
        <taxon>Trypetheliales</taxon>
        <taxon>Trypetheliaceae</taxon>
        <taxon>Viridothelium</taxon>
    </lineage>
</organism>
<feature type="signal peptide" evidence="1">
    <location>
        <begin position="1"/>
        <end position="18"/>
    </location>
</feature>
<dbReference type="InterPro" id="IPR008906">
    <property type="entry name" value="HATC_C_dom"/>
</dbReference>
<dbReference type="Pfam" id="PF05699">
    <property type="entry name" value="Dimer_Tnp_hAT"/>
    <property type="match status" value="1"/>
</dbReference>
<keyword evidence="1" id="KW-0732">Signal</keyword>
<dbReference type="OrthoDB" id="3925195at2759"/>
<gene>
    <name evidence="3" type="ORF">EV356DRAFT_458337</name>
</gene>
<accession>A0A6A6GRG9</accession>
<name>A0A6A6GRG9_VIRVR</name>
<dbReference type="Proteomes" id="UP000800092">
    <property type="component" value="Unassembled WGS sequence"/>
</dbReference>
<reference evidence="3" key="1">
    <citation type="journal article" date="2020" name="Stud. Mycol.">
        <title>101 Dothideomycetes genomes: a test case for predicting lifestyles and emergence of pathogens.</title>
        <authorList>
            <person name="Haridas S."/>
            <person name="Albert R."/>
            <person name="Binder M."/>
            <person name="Bloem J."/>
            <person name="Labutti K."/>
            <person name="Salamov A."/>
            <person name="Andreopoulos B."/>
            <person name="Baker S."/>
            <person name="Barry K."/>
            <person name="Bills G."/>
            <person name="Bluhm B."/>
            <person name="Cannon C."/>
            <person name="Castanera R."/>
            <person name="Culley D."/>
            <person name="Daum C."/>
            <person name="Ezra D."/>
            <person name="Gonzalez J."/>
            <person name="Henrissat B."/>
            <person name="Kuo A."/>
            <person name="Liang C."/>
            <person name="Lipzen A."/>
            <person name="Lutzoni F."/>
            <person name="Magnuson J."/>
            <person name="Mondo S."/>
            <person name="Nolan M."/>
            <person name="Ohm R."/>
            <person name="Pangilinan J."/>
            <person name="Park H.-J."/>
            <person name="Ramirez L."/>
            <person name="Alfaro M."/>
            <person name="Sun H."/>
            <person name="Tritt A."/>
            <person name="Yoshinaga Y."/>
            <person name="Zwiers L.-H."/>
            <person name="Turgeon B."/>
            <person name="Goodwin S."/>
            <person name="Spatafora J."/>
            <person name="Crous P."/>
            <person name="Grigoriev I."/>
        </authorList>
    </citation>
    <scope>NUCLEOTIDE SEQUENCE</scope>
    <source>
        <strain evidence="3">Tuck. ex Michener</strain>
    </source>
</reference>
<keyword evidence="4" id="KW-1185">Reference proteome</keyword>
<dbReference type="GO" id="GO:0046983">
    <property type="term" value="F:protein dimerization activity"/>
    <property type="evidence" value="ECO:0007669"/>
    <property type="project" value="InterPro"/>
</dbReference>
<feature type="chain" id="PRO_5025391523" description="HAT C-terminal dimerisation domain-containing protein" evidence="1">
    <location>
        <begin position="19"/>
        <end position="67"/>
    </location>
</feature>
<evidence type="ECO:0000256" key="1">
    <source>
        <dbReference type="SAM" id="SignalP"/>
    </source>
</evidence>
<dbReference type="EMBL" id="ML992225">
    <property type="protein sequence ID" value="KAF2228354.1"/>
    <property type="molecule type" value="Genomic_DNA"/>
</dbReference>